<dbReference type="InterPro" id="IPR027417">
    <property type="entry name" value="P-loop_NTPase"/>
</dbReference>
<dbReference type="PROSITE" id="PS50936">
    <property type="entry name" value="ENGC_GTPASE"/>
    <property type="match status" value="1"/>
</dbReference>
<dbReference type="GO" id="GO:0019843">
    <property type="term" value="F:rRNA binding"/>
    <property type="evidence" value="ECO:0007669"/>
    <property type="project" value="UniProtKB-KW"/>
</dbReference>
<dbReference type="GO" id="GO:0005525">
    <property type="term" value="F:GTP binding"/>
    <property type="evidence" value="ECO:0007669"/>
    <property type="project" value="UniProtKB-KW"/>
</dbReference>
<keyword evidence="3" id="KW-0479">Metal-binding</keyword>
<proteinExistence type="inferred from homology"/>
<name>A0A483CYH7_9EURY</name>
<keyword evidence="1" id="KW-0963">Cytoplasm</keyword>
<keyword evidence="9" id="KW-0342">GTP-binding</keyword>
<dbReference type="Gene3D" id="1.10.40.50">
    <property type="entry name" value="Probable gtpase engc, domain 3"/>
    <property type="match status" value="1"/>
</dbReference>
<dbReference type="PROSITE" id="PS51721">
    <property type="entry name" value="G_CP"/>
    <property type="match status" value="1"/>
</dbReference>
<evidence type="ECO:0000256" key="8">
    <source>
        <dbReference type="ARBA" id="ARBA00022884"/>
    </source>
</evidence>
<dbReference type="InterPro" id="IPR010914">
    <property type="entry name" value="RsgA_GTPase_dom"/>
</dbReference>
<dbReference type="SUPFAM" id="SSF50249">
    <property type="entry name" value="Nucleic acid-binding proteins"/>
    <property type="match status" value="1"/>
</dbReference>
<evidence type="ECO:0000259" key="11">
    <source>
        <dbReference type="PROSITE" id="PS51721"/>
    </source>
</evidence>
<feature type="domain" description="CP-type G" evidence="11">
    <location>
        <begin position="108"/>
        <end position="266"/>
    </location>
</feature>
<dbReference type="SUPFAM" id="SSF52540">
    <property type="entry name" value="P-loop containing nucleoside triphosphate hydrolases"/>
    <property type="match status" value="1"/>
</dbReference>
<keyword evidence="8" id="KW-0694">RNA-binding</keyword>
<protein>
    <submittedName>
        <fullName evidence="12">Ribosome small subunit-dependent GTPase A</fullName>
    </submittedName>
</protein>
<dbReference type="PANTHER" id="PTHR32120:SF10">
    <property type="entry name" value="SMALL RIBOSOMAL SUBUNIT BIOGENESIS GTPASE RSGA"/>
    <property type="match status" value="1"/>
</dbReference>
<evidence type="ECO:0000256" key="7">
    <source>
        <dbReference type="ARBA" id="ARBA00022833"/>
    </source>
</evidence>
<keyword evidence="7" id="KW-0862">Zinc</keyword>
<dbReference type="CDD" id="cd01854">
    <property type="entry name" value="YjeQ_EngC"/>
    <property type="match status" value="1"/>
</dbReference>
<comment type="caution">
    <text evidence="12">The sequence shown here is derived from an EMBL/GenBank/DDBJ whole genome shotgun (WGS) entry which is preliminary data.</text>
</comment>
<dbReference type="AlphaFoldDB" id="A0A483CYH7"/>
<evidence type="ECO:0000259" key="10">
    <source>
        <dbReference type="PROSITE" id="PS50936"/>
    </source>
</evidence>
<keyword evidence="4" id="KW-0699">rRNA-binding</keyword>
<evidence type="ECO:0000256" key="2">
    <source>
        <dbReference type="ARBA" id="ARBA00022517"/>
    </source>
</evidence>
<dbReference type="GO" id="GO:0046872">
    <property type="term" value="F:metal ion binding"/>
    <property type="evidence" value="ECO:0007669"/>
    <property type="project" value="UniProtKB-KW"/>
</dbReference>
<evidence type="ECO:0000313" key="12">
    <source>
        <dbReference type="EMBL" id="TAJ44716.1"/>
    </source>
</evidence>
<evidence type="ECO:0000256" key="9">
    <source>
        <dbReference type="ARBA" id="ARBA00023134"/>
    </source>
</evidence>
<evidence type="ECO:0000256" key="6">
    <source>
        <dbReference type="ARBA" id="ARBA00022801"/>
    </source>
</evidence>
<dbReference type="HAMAP" id="MF_01820">
    <property type="entry name" value="GTPase_RsgA"/>
    <property type="match status" value="1"/>
</dbReference>
<dbReference type="GO" id="GO:0003924">
    <property type="term" value="F:GTPase activity"/>
    <property type="evidence" value="ECO:0007669"/>
    <property type="project" value="InterPro"/>
</dbReference>
<keyword evidence="2" id="KW-0690">Ribosome biogenesis</keyword>
<dbReference type="PANTHER" id="PTHR32120">
    <property type="entry name" value="SMALL RIBOSOMAL SUBUNIT BIOGENESIS GTPASE RSGA"/>
    <property type="match status" value="1"/>
</dbReference>
<evidence type="ECO:0000256" key="4">
    <source>
        <dbReference type="ARBA" id="ARBA00022730"/>
    </source>
</evidence>
<dbReference type="OrthoDB" id="69796at2157"/>
<keyword evidence="6" id="KW-0378">Hydrolase</keyword>
<sequence>MDKTQVFSESSWSSLENLGWDSEWDFLFSPFKGPYVPGRVIAVHKTRYDVNIPGGIISVPISGAMKKQKNLPVVGDFVVVLDNQDAATQMIVSILKRRTCLSRGGAGESAGEQILAANIDTAFIVTDPGHDLSIPRLERYLLIVRNSGAEPVIILNKSDTSEEISTIIDRVHAELRGVPVIALSALNNTGLEQLGPFLTPGATVIFLGSSGVGKSTLINALTGASLQKTGGIRENDGKGRHTTTVRHLIPLDGGSCLIDTPGMREVRIWTAGNTLNEAFDDIIRIAQECRFSDCRHLQEPGCAVRKAVEDGLISQERLERYRKLHKEADFEKEKAEIGLKRLEKKRYRGIARMANECRDRNRWQE</sequence>
<dbReference type="Gene3D" id="2.40.50.140">
    <property type="entry name" value="Nucleic acid-binding proteins"/>
    <property type="match status" value="1"/>
</dbReference>
<evidence type="ECO:0000256" key="1">
    <source>
        <dbReference type="ARBA" id="ARBA00022490"/>
    </source>
</evidence>
<dbReference type="InterPro" id="IPR030378">
    <property type="entry name" value="G_CP_dom"/>
</dbReference>
<dbReference type="Pfam" id="PF03193">
    <property type="entry name" value="RsgA_GTPase"/>
    <property type="match status" value="1"/>
</dbReference>
<accession>A0A483CYH7</accession>
<keyword evidence="5" id="KW-0547">Nucleotide-binding</keyword>
<keyword evidence="13" id="KW-1185">Reference proteome</keyword>
<dbReference type="Proteomes" id="UP000292580">
    <property type="component" value="Unassembled WGS sequence"/>
</dbReference>
<reference evidence="12 13" key="1">
    <citation type="submission" date="2017-11" db="EMBL/GenBank/DDBJ databases">
        <title>Isolation and Characterization of Methanofollis Species from Methane Seep Offshore SW Taiwan.</title>
        <authorList>
            <person name="Teng N.-H."/>
            <person name="Lai M.-C."/>
            <person name="Chen S.-C."/>
        </authorList>
    </citation>
    <scope>NUCLEOTIDE SEQUENCE [LARGE SCALE GENOMIC DNA]</scope>
    <source>
        <strain evidence="12 13">FWC-SCC2</strain>
    </source>
</reference>
<dbReference type="EMBL" id="PGCL01000002">
    <property type="protein sequence ID" value="TAJ44716.1"/>
    <property type="molecule type" value="Genomic_DNA"/>
</dbReference>
<feature type="domain" description="EngC GTPase" evidence="10">
    <location>
        <begin position="117"/>
        <end position="264"/>
    </location>
</feature>
<evidence type="ECO:0000313" key="13">
    <source>
        <dbReference type="Proteomes" id="UP000292580"/>
    </source>
</evidence>
<dbReference type="GO" id="GO:0042254">
    <property type="term" value="P:ribosome biogenesis"/>
    <property type="evidence" value="ECO:0007669"/>
    <property type="project" value="UniProtKB-KW"/>
</dbReference>
<organism evidence="12 13">
    <name type="scientific">Methanofollis fontis</name>
    <dbReference type="NCBI Taxonomy" id="2052832"/>
    <lineage>
        <taxon>Archaea</taxon>
        <taxon>Methanobacteriati</taxon>
        <taxon>Methanobacteriota</taxon>
        <taxon>Stenosarchaea group</taxon>
        <taxon>Methanomicrobia</taxon>
        <taxon>Methanomicrobiales</taxon>
        <taxon>Methanomicrobiaceae</taxon>
        <taxon>Methanofollis</taxon>
    </lineage>
</organism>
<dbReference type="Gene3D" id="3.40.50.300">
    <property type="entry name" value="P-loop containing nucleotide triphosphate hydrolases"/>
    <property type="match status" value="1"/>
</dbReference>
<dbReference type="NCBIfam" id="TIGR00157">
    <property type="entry name" value="ribosome small subunit-dependent GTPase A"/>
    <property type="match status" value="1"/>
</dbReference>
<evidence type="ECO:0000256" key="5">
    <source>
        <dbReference type="ARBA" id="ARBA00022741"/>
    </source>
</evidence>
<evidence type="ECO:0000256" key="3">
    <source>
        <dbReference type="ARBA" id="ARBA00022723"/>
    </source>
</evidence>
<gene>
    <name evidence="12" type="primary">rsgA</name>
    <name evidence="12" type="ORF">CUJ86_05300</name>
</gene>
<dbReference type="InterPro" id="IPR004881">
    <property type="entry name" value="Ribosome_biogen_GTPase_RsgA"/>
</dbReference>
<dbReference type="InterPro" id="IPR012340">
    <property type="entry name" value="NA-bd_OB-fold"/>
</dbReference>